<dbReference type="GO" id="GO:0005829">
    <property type="term" value="C:cytosol"/>
    <property type="evidence" value="ECO:0007669"/>
    <property type="project" value="TreeGrafter"/>
</dbReference>
<evidence type="ECO:0000256" key="4">
    <source>
        <dbReference type="ARBA" id="ARBA00023055"/>
    </source>
</evidence>
<keyword evidence="2" id="KW-0813">Transport</keyword>
<keyword evidence="11" id="KW-1185">Reference proteome</keyword>
<feature type="compositionally biased region" description="Basic and acidic residues" evidence="8">
    <location>
        <begin position="409"/>
        <end position="437"/>
    </location>
</feature>
<dbReference type="SMART" id="SM00233">
    <property type="entry name" value="PH"/>
    <property type="match status" value="1"/>
</dbReference>
<evidence type="ECO:0000256" key="3">
    <source>
        <dbReference type="ARBA" id="ARBA00022553"/>
    </source>
</evidence>
<evidence type="ECO:0000256" key="7">
    <source>
        <dbReference type="RuleBase" id="RU003844"/>
    </source>
</evidence>
<dbReference type="GO" id="GO:0006897">
    <property type="term" value="P:endocytosis"/>
    <property type="evidence" value="ECO:0007669"/>
    <property type="project" value="TreeGrafter"/>
</dbReference>
<dbReference type="Proteomes" id="UP000789831">
    <property type="component" value="Unassembled WGS sequence"/>
</dbReference>
<reference evidence="10" key="1">
    <citation type="submission" date="2021-06" db="EMBL/GenBank/DDBJ databases">
        <authorList>
            <person name="Kallberg Y."/>
            <person name="Tangrot J."/>
            <person name="Rosling A."/>
        </authorList>
    </citation>
    <scope>NUCLEOTIDE SEQUENCE</scope>
    <source>
        <strain evidence="10">MT106</strain>
    </source>
</reference>
<dbReference type="Pfam" id="PF12796">
    <property type="entry name" value="Ank_2"/>
    <property type="match status" value="1"/>
</dbReference>
<dbReference type="GO" id="GO:0032934">
    <property type="term" value="F:sterol binding"/>
    <property type="evidence" value="ECO:0007669"/>
    <property type="project" value="TreeGrafter"/>
</dbReference>
<organism evidence="10 11">
    <name type="scientific">Ambispora gerdemannii</name>
    <dbReference type="NCBI Taxonomy" id="144530"/>
    <lineage>
        <taxon>Eukaryota</taxon>
        <taxon>Fungi</taxon>
        <taxon>Fungi incertae sedis</taxon>
        <taxon>Mucoromycota</taxon>
        <taxon>Glomeromycotina</taxon>
        <taxon>Glomeromycetes</taxon>
        <taxon>Archaeosporales</taxon>
        <taxon>Ambisporaceae</taxon>
        <taxon>Ambispora</taxon>
    </lineage>
</organism>
<protein>
    <submittedName>
        <fullName evidence="10">2332_t:CDS:1</fullName>
    </submittedName>
</protein>
<dbReference type="SMART" id="SM00248">
    <property type="entry name" value="ANK"/>
    <property type="match status" value="3"/>
</dbReference>
<feature type="repeat" description="ANK" evidence="6">
    <location>
        <begin position="225"/>
        <end position="257"/>
    </location>
</feature>
<dbReference type="GO" id="GO:0006869">
    <property type="term" value="P:lipid transport"/>
    <property type="evidence" value="ECO:0007669"/>
    <property type="project" value="UniProtKB-KW"/>
</dbReference>
<comment type="caution">
    <text evidence="10">The sequence shown here is derived from an EMBL/GenBank/DDBJ whole genome shotgun (WGS) entry which is preliminary data.</text>
</comment>
<dbReference type="InterPro" id="IPR002110">
    <property type="entry name" value="Ankyrin_rpt"/>
</dbReference>
<dbReference type="GO" id="GO:0097038">
    <property type="term" value="C:perinuclear endoplasmic reticulum"/>
    <property type="evidence" value="ECO:0007669"/>
    <property type="project" value="TreeGrafter"/>
</dbReference>
<dbReference type="Gene3D" id="3.30.70.3490">
    <property type="match status" value="1"/>
</dbReference>
<dbReference type="Pfam" id="PF01237">
    <property type="entry name" value="Oxysterol_BP"/>
    <property type="match status" value="1"/>
</dbReference>
<evidence type="ECO:0000256" key="1">
    <source>
        <dbReference type="ARBA" id="ARBA00008842"/>
    </source>
</evidence>
<gene>
    <name evidence="10" type="ORF">AGERDE_LOCUS2463</name>
</gene>
<evidence type="ECO:0000256" key="8">
    <source>
        <dbReference type="SAM" id="MobiDB-lite"/>
    </source>
</evidence>
<dbReference type="GO" id="GO:0005886">
    <property type="term" value="C:plasma membrane"/>
    <property type="evidence" value="ECO:0007669"/>
    <property type="project" value="TreeGrafter"/>
</dbReference>
<keyword evidence="5" id="KW-0446">Lipid-binding</keyword>
<dbReference type="PROSITE" id="PS50088">
    <property type="entry name" value="ANK_REPEAT"/>
    <property type="match status" value="2"/>
</dbReference>
<feature type="repeat" description="ANK" evidence="6">
    <location>
        <begin position="125"/>
        <end position="147"/>
    </location>
</feature>
<comment type="similarity">
    <text evidence="1 7">Belongs to the OSBP family.</text>
</comment>
<dbReference type="GO" id="GO:0030011">
    <property type="term" value="P:maintenance of cell polarity"/>
    <property type="evidence" value="ECO:0007669"/>
    <property type="project" value="TreeGrafter"/>
</dbReference>
<dbReference type="GO" id="GO:0005635">
    <property type="term" value="C:nuclear envelope"/>
    <property type="evidence" value="ECO:0007669"/>
    <property type="project" value="TreeGrafter"/>
</dbReference>
<dbReference type="PROSITE" id="PS01013">
    <property type="entry name" value="OSBP"/>
    <property type="match status" value="1"/>
</dbReference>
<dbReference type="PANTHER" id="PTHR10972:SF205">
    <property type="entry name" value="OXYSTEROL-BINDING PROTEIN 1"/>
    <property type="match status" value="1"/>
</dbReference>
<keyword evidence="6" id="KW-0040">ANK repeat</keyword>
<accession>A0A9N8YZ54</accession>
<evidence type="ECO:0000256" key="2">
    <source>
        <dbReference type="ARBA" id="ARBA00022448"/>
    </source>
</evidence>
<feature type="compositionally biased region" description="Basic and acidic residues" evidence="8">
    <location>
        <begin position="1116"/>
        <end position="1125"/>
    </location>
</feature>
<dbReference type="InterPro" id="IPR011993">
    <property type="entry name" value="PH-like_dom_sf"/>
</dbReference>
<dbReference type="InterPro" id="IPR037239">
    <property type="entry name" value="OSBP_sf"/>
</dbReference>
<dbReference type="InterPro" id="IPR036770">
    <property type="entry name" value="Ankyrin_rpt-contain_sf"/>
</dbReference>
<feature type="region of interest" description="Disordered" evidence="8">
    <location>
        <begin position="390"/>
        <end position="446"/>
    </location>
</feature>
<feature type="region of interest" description="Disordered" evidence="8">
    <location>
        <begin position="1"/>
        <end position="33"/>
    </location>
</feature>
<dbReference type="EMBL" id="CAJVPL010000207">
    <property type="protein sequence ID" value="CAG8465349.1"/>
    <property type="molecule type" value="Genomic_DNA"/>
</dbReference>
<evidence type="ECO:0000256" key="6">
    <source>
        <dbReference type="PROSITE-ProRule" id="PRU00023"/>
    </source>
</evidence>
<dbReference type="FunFam" id="2.30.29.30:FF:000061">
    <property type="entry name" value="Oxysterol binding protein 1"/>
    <property type="match status" value="1"/>
</dbReference>
<keyword evidence="3" id="KW-0597">Phosphoprotein</keyword>
<dbReference type="AlphaFoldDB" id="A0A9N8YZ54"/>
<dbReference type="InterPro" id="IPR001849">
    <property type="entry name" value="PH_domain"/>
</dbReference>
<feature type="compositionally biased region" description="Polar residues" evidence="8">
    <location>
        <begin position="390"/>
        <end position="408"/>
    </location>
</feature>
<dbReference type="Gene3D" id="1.25.40.20">
    <property type="entry name" value="Ankyrin repeat-containing domain"/>
    <property type="match status" value="2"/>
</dbReference>
<dbReference type="PROSITE" id="PS50003">
    <property type="entry name" value="PH_DOMAIN"/>
    <property type="match status" value="1"/>
</dbReference>
<dbReference type="InterPro" id="IPR018494">
    <property type="entry name" value="Oxysterol-bd_CS"/>
</dbReference>
<dbReference type="InterPro" id="IPR000648">
    <property type="entry name" value="Oxysterol-bd"/>
</dbReference>
<dbReference type="SUPFAM" id="SSF144000">
    <property type="entry name" value="Oxysterol-binding protein-like"/>
    <property type="match status" value="1"/>
</dbReference>
<dbReference type="Gene3D" id="2.40.160.120">
    <property type="match status" value="1"/>
</dbReference>
<evidence type="ECO:0000313" key="10">
    <source>
        <dbReference type="EMBL" id="CAG8465349.1"/>
    </source>
</evidence>
<dbReference type="Pfam" id="PF13857">
    <property type="entry name" value="Ank_5"/>
    <property type="match status" value="1"/>
</dbReference>
<dbReference type="OrthoDB" id="1854502at2759"/>
<evidence type="ECO:0000313" key="11">
    <source>
        <dbReference type="Proteomes" id="UP000789831"/>
    </source>
</evidence>
<feature type="region of interest" description="Disordered" evidence="8">
    <location>
        <begin position="1116"/>
        <end position="1140"/>
    </location>
</feature>
<dbReference type="SUPFAM" id="SSF48403">
    <property type="entry name" value="Ankyrin repeat"/>
    <property type="match status" value="1"/>
</dbReference>
<evidence type="ECO:0000256" key="5">
    <source>
        <dbReference type="ARBA" id="ARBA00023121"/>
    </source>
</evidence>
<dbReference type="SUPFAM" id="SSF50729">
    <property type="entry name" value="PH domain-like"/>
    <property type="match status" value="1"/>
</dbReference>
<feature type="compositionally biased region" description="Pro residues" evidence="8">
    <location>
        <begin position="1"/>
        <end position="10"/>
    </location>
</feature>
<dbReference type="PROSITE" id="PS50297">
    <property type="entry name" value="ANK_REP_REGION"/>
    <property type="match status" value="2"/>
</dbReference>
<name>A0A9N8YZ54_9GLOM</name>
<feature type="domain" description="PH" evidence="9">
    <location>
        <begin position="293"/>
        <end position="388"/>
    </location>
</feature>
<feature type="compositionally biased region" description="Polar residues" evidence="8">
    <location>
        <begin position="22"/>
        <end position="33"/>
    </location>
</feature>
<proteinExistence type="inferred from homology"/>
<dbReference type="GO" id="GO:0034727">
    <property type="term" value="P:piecemeal microautophagy of the nucleus"/>
    <property type="evidence" value="ECO:0007669"/>
    <property type="project" value="TreeGrafter"/>
</dbReference>
<dbReference type="Pfam" id="PF00169">
    <property type="entry name" value="PH"/>
    <property type="match status" value="1"/>
</dbReference>
<dbReference type="Gene3D" id="2.30.29.30">
    <property type="entry name" value="Pleckstrin-homology domain (PH domain)/Phosphotyrosine-binding domain (PTB)"/>
    <property type="match status" value="1"/>
</dbReference>
<dbReference type="GO" id="GO:0006887">
    <property type="term" value="P:exocytosis"/>
    <property type="evidence" value="ECO:0007669"/>
    <property type="project" value="TreeGrafter"/>
</dbReference>
<dbReference type="PANTHER" id="PTHR10972">
    <property type="entry name" value="OXYSTEROL-BINDING PROTEIN-RELATED"/>
    <property type="match status" value="1"/>
</dbReference>
<evidence type="ECO:0000259" key="9">
    <source>
        <dbReference type="PROSITE" id="PS50003"/>
    </source>
</evidence>
<sequence>MTTVPPPQAFQPPRRDVPTPSVGVNTRRSSGTVSVEESLKTYQLLEALRANDTGSLQTLLAYYQPPPLSPIINSNSTLSGTPPSLSLNHTPSPLILAVQCAATPTVEYVLSHLPPGFDINQRDQYGNTALHYAAKSGRVDVAGFLLKQKNINDTLLNNEGKQAVDMAKTPGVAELLKANRAQYVERITALFRQHVATSDLEALRNFFQDPRAAALIDINHQDCGTGATLLHDAARKKDIEMVKFCLDHGADINIRDRKGKLPIDITKEEKIKSLLKEVTPNSSLVITTSPNQPPKLRGYLHKWTNYAGGYKTRWFVLENGILSYFKNQDDAGNSCRGSINMRIATISRDSADRQRFDILGKGSVRYHLRANHHTEAEKWIGALQQSTQWKSSRRTSLQDESSGSTTQVNHDDDGSMRGFRRADTFSSMNRERSRSPSDDSIEVDTIPHGDTYQLKISSARAQMELQSQLLESVLTTLQSLLSPDSRQQVVVDAFKKSHGPLQVLVDDVVRMSEDRDAYWQKKLEKELEAKRLWEESMRGFAIEQAQMEEVILENVKEHKRLKKLSKLHDAQHMVLPPSSNSPAEVKPDFAERSMLLPIQTDNPDLENLPIIDGVPQIEETTRKHSSTTSLTTEFYGSDDEFFDAMDGNVEVEEVVMEQSPTELTEDGGLQPYVASAYSGYPEHVRTRLPLDQKSLRPDVSLWSILKNSIGKDLSKITLPVYFNEPTSMLQRMAEDMEYSEILDIAARQKESTDRILYVAAFAMSNYSSTVGRVAKPFNPLLGETYEYVRPNKAFRYISEQVSHHPPISACYCESPNYDFFAEVDVKSKFWGKSFEILPKGVSHVNLKVPNEYWPKNKERDPNSYIAVGNPNAFSEHYSWKKVTTCVNNLIVGSPWIDHYGDMVIVNHITGDKCVLTFKARGWRGKDAFEIRGSVTDAKGNEIWEIAGRWNERLVARRSGGAHYASASEKDLGSDAAAASATELEEAISNALPHTIANPSHRRAILLLWKRAPLPEEPIPFNLTPFAVTLNDFPETLKAWVAPTDSRLRPDQRAMESGQYDFASSEKVRLEEKQRIKRRARERGDTEDFKPRWFIRDTEPDTGEGYWRFNHQYWQERERTGKEKSEGTGSGKWDVEDDDIF</sequence>
<dbReference type="PRINTS" id="PR01415">
    <property type="entry name" value="ANKYRIN"/>
</dbReference>
<keyword evidence="4" id="KW-0445">Lipid transport</keyword>